<accession>A0A8S5L901</accession>
<reference evidence="1" key="1">
    <citation type="journal article" date="2021" name="Proc. Natl. Acad. Sci. U.S.A.">
        <title>A Catalog of Tens of Thousands of Viruses from Human Metagenomes Reveals Hidden Associations with Chronic Diseases.</title>
        <authorList>
            <person name="Tisza M.J."/>
            <person name="Buck C.B."/>
        </authorList>
    </citation>
    <scope>NUCLEOTIDE SEQUENCE</scope>
    <source>
        <strain evidence="1">Ct4T77</strain>
    </source>
</reference>
<sequence>MKFNESTRKTKNTILLYIIGDFHVPKLFSLKIWSCEKLVLPL</sequence>
<name>A0A8S5L901_9CAUD</name>
<evidence type="ECO:0000313" key="1">
    <source>
        <dbReference type="EMBL" id="DAD66367.1"/>
    </source>
</evidence>
<protein>
    <submittedName>
        <fullName evidence="1">Uncharacterized protein</fullName>
    </submittedName>
</protein>
<organism evidence="1">
    <name type="scientific">Siphoviridae sp. ct4T77</name>
    <dbReference type="NCBI Taxonomy" id="2823563"/>
    <lineage>
        <taxon>Viruses</taxon>
        <taxon>Duplodnaviria</taxon>
        <taxon>Heunggongvirae</taxon>
        <taxon>Uroviricota</taxon>
        <taxon>Caudoviricetes</taxon>
    </lineage>
</organism>
<dbReference type="EMBL" id="BK014659">
    <property type="protein sequence ID" value="DAD66367.1"/>
    <property type="molecule type" value="Genomic_DNA"/>
</dbReference>
<proteinExistence type="predicted"/>